<dbReference type="EMBL" id="CP043550">
    <property type="protein sequence ID" value="QEO57461.1"/>
    <property type="molecule type" value="Genomic_DNA"/>
</dbReference>
<dbReference type="Pfam" id="PF13304">
    <property type="entry name" value="AAA_21"/>
    <property type="match status" value="1"/>
</dbReference>
<dbReference type="PANTHER" id="PTHR43581:SF4">
    <property type="entry name" value="ATP_GTP PHOSPHATASE"/>
    <property type="match status" value="1"/>
</dbReference>
<dbReference type="RefSeq" id="WP_149368663.1">
    <property type="nucleotide sequence ID" value="NZ_CP043550.1"/>
</dbReference>
<dbReference type="Proteomes" id="UP000322509">
    <property type="component" value="Chromosome"/>
</dbReference>
<dbReference type="Gene3D" id="3.40.50.300">
    <property type="entry name" value="P-loop containing nucleotide triphosphate hydrolases"/>
    <property type="match status" value="1"/>
</dbReference>
<evidence type="ECO:0000313" key="3">
    <source>
        <dbReference type="Proteomes" id="UP000322509"/>
    </source>
</evidence>
<accession>A0ABX5ZHH9</accession>
<protein>
    <submittedName>
        <fullName evidence="2">ATP-binding protein</fullName>
    </submittedName>
</protein>
<keyword evidence="2" id="KW-0067">ATP-binding</keyword>
<reference evidence="2 3" key="1">
    <citation type="submission" date="2019-09" db="EMBL/GenBank/DDBJ databases">
        <title>Complete genome sequence of Francisella marina E103-15.</title>
        <authorList>
            <person name="Tekedar H.C."/>
            <person name="Griffin M.J."/>
            <person name="Waldbieser G.C."/>
            <person name="Soto E."/>
        </authorList>
    </citation>
    <scope>NUCLEOTIDE SEQUENCE [LARGE SCALE GENOMIC DNA]</scope>
    <source>
        <strain evidence="2 3">E103-15</strain>
    </source>
</reference>
<feature type="domain" description="ATPase AAA-type core" evidence="1">
    <location>
        <begin position="23"/>
        <end position="315"/>
    </location>
</feature>
<evidence type="ECO:0000259" key="1">
    <source>
        <dbReference type="Pfam" id="PF13304"/>
    </source>
</evidence>
<dbReference type="SUPFAM" id="SSF52540">
    <property type="entry name" value="P-loop containing nucleoside triphosphate hydrolases"/>
    <property type="match status" value="1"/>
</dbReference>
<keyword evidence="3" id="KW-1185">Reference proteome</keyword>
<sequence length="531" mass="61132">MNLEFVCKYKSIDSIEVPQLPNFTILTGLNGSGKTHLLEAIKNGSIKVSDFQKDEIVLYNYATFNIKDQNLIYDQTITQNIKNTRVKISQLKQNDDQYKTLYNKLSNPTPATLKELNINDESLANSIAKELKANNINFLDLKEDEQNNLIKTYEDLNNLLIDNLSYTFLSYSESLKKVSQSSIFGGKKYNDTELLKKWDNDSPWAFLNKLFKEYGLKHTINSPNKDSDNYTFTARINIGDEIISFSDLSSGEKILCHLALLMFKSKYIKPKLLLLDEVDTNLHPSMIKNLINVINKVFVEKGTKVVLVTHSPTTVALADKDSIYEFKNNEIKNITQHKAIDILSEGLMLFDKEIRYIQNALNTNKKLVLITEGDNNKFIEKAIKTIDESLLENTHIVKRAESITGDKQLKLFYDFFVAINPSIKILIVWDCDCVVYKSLESKNNVTPFVFEQNKNNNKVKKGVENLFRKDIFSQTFYDTNTTLDDYGCEKINQIFNKKRFLDHILTMNNKEDFSNFKPLINLIAELIQCPK</sequence>
<dbReference type="InterPro" id="IPR051396">
    <property type="entry name" value="Bact_Antivir_Def_Nuclease"/>
</dbReference>
<dbReference type="InterPro" id="IPR003959">
    <property type="entry name" value="ATPase_AAA_core"/>
</dbReference>
<gene>
    <name evidence="2" type="ORF">F0R74_06190</name>
</gene>
<dbReference type="PANTHER" id="PTHR43581">
    <property type="entry name" value="ATP/GTP PHOSPHATASE"/>
    <property type="match status" value="1"/>
</dbReference>
<name>A0ABX5ZHH9_9GAMM</name>
<dbReference type="InterPro" id="IPR027417">
    <property type="entry name" value="P-loop_NTPase"/>
</dbReference>
<dbReference type="CDD" id="cd00267">
    <property type="entry name" value="ABC_ATPase"/>
    <property type="match status" value="1"/>
</dbReference>
<evidence type="ECO:0000313" key="2">
    <source>
        <dbReference type="EMBL" id="QEO57461.1"/>
    </source>
</evidence>
<dbReference type="GO" id="GO:0005524">
    <property type="term" value="F:ATP binding"/>
    <property type="evidence" value="ECO:0007669"/>
    <property type="project" value="UniProtKB-KW"/>
</dbReference>
<organism evidence="2 3">
    <name type="scientific">Francisella marina</name>
    <dbReference type="NCBI Taxonomy" id="2249302"/>
    <lineage>
        <taxon>Bacteria</taxon>
        <taxon>Pseudomonadati</taxon>
        <taxon>Pseudomonadota</taxon>
        <taxon>Gammaproteobacteria</taxon>
        <taxon>Thiotrichales</taxon>
        <taxon>Francisellaceae</taxon>
        <taxon>Francisella</taxon>
    </lineage>
</organism>
<keyword evidence="2" id="KW-0547">Nucleotide-binding</keyword>
<proteinExistence type="predicted"/>